<evidence type="ECO:0000256" key="5">
    <source>
        <dbReference type="SAM" id="Phobius"/>
    </source>
</evidence>
<keyword evidence="4 5" id="KW-0472">Membrane</keyword>
<dbReference type="EMBL" id="CAJJDM010000089">
    <property type="protein sequence ID" value="CAD8090834.1"/>
    <property type="molecule type" value="Genomic_DNA"/>
</dbReference>
<evidence type="ECO:0000313" key="7">
    <source>
        <dbReference type="EMBL" id="CAD8090834.1"/>
    </source>
</evidence>
<dbReference type="Proteomes" id="UP000688137">
    <property type="component" value="Unassembled WGS sequence"/>
</dbReference>
<dbReference type="InterPro" id="IPR049452">
    <property type="entry name" value="Anoctamin_TM"/>
</dbReference>
<evidence type="ECO:0000313" key="8">
    <source>
        <dbReference type="Proteomes" id="UP000688137"/>
    </source>
</evidence>
<protein>
    <recommendedName>
        <fullName evidence="6">Anoctamin transmembrane domain-containing protein</fullName>
    </recommendedName>
</protein>
<dbReference type="PANTHER" id="PTHR12308">
    <property type="entry name" value="ANOCTAMIN"/>
    <property type="match status" value="1"/>
</dbReference>
<organism evidence="7 8">
    <name type="scientific">Paramecium primaurelia</name>
    <dbReference type="NCBI Taxonomy" id="5886"/>
    <lineage>
        <taxon>Eukaryota</taxon>
        <taxon>Sar</taxon>
        <taxon>Alveolata</taxon>
        <taxon>Ciliophora</taxon>
        <taxon>Intramacronucleata</taxon>
        <taxon>Oligohymenophorea</taxon>
        <taxon>Peniculida</taxon>
        <taxon>Parameciidae</taxon>
        <taxon>Paramecium</taxon>
    </lineage>
</organism>
<evidence type="ECO:0000256" key="2">
    <source>
        <dbReference type="ARBA" id="ARBA00022692"/>
    </source>
</evidence>
<keyword evidence="8" id="KW-1185">Reference proteome</keyword>
<gene>
    <name evidence="7" type="ORF">PPRIM_AZ9-3.1.T0860233</name>
</gene>
<evidence type="ECO:0000256" key="3">
    <source>
        <dbReference type="ARBA" id="ARBA00022989"/>
    </source>
</evidence>
<evidence type="ECO:0000256" key="1">
    <source>
        <dbReference type="ARBA" id="ARBA00004141"/>
    </source>
</evidence>
<sequence length="209" mass="24554">MSAMLLCITIQEFYLINKETWKMHYKTVGRLLHQIQILLMSIQSKEYHVVQQLGILFLIQRKNKKQMCRKFYLNNKETMKWHYQYLYQNSFKGKHMSSIGSDQLNSQGMVHSQMIQRIVISASVLIFLIGSDIGIINGLYFFNLFLKTELDSAGNKFLSLEVINSGSLDNGIQQFIDFYYEQIAKILTDFENFQTSHQYETSFILKNTL</sequence>
<dbReference type="AlphaFoldDB" id="A0A8S1NUV5"/>
<reference evidence="7" key="1">
    <citation type="submission" date="2021-01" db="EMBL/GenBank/DDBJ databases">
        <authorList>
            <consortium name="Genoscope - CEA"/>
            <person name="William W."/>
        </authorList>
    </citation>
    <scope>NUCLEOTIDE SEQUENCE</scope>
</reference>
<keyword evidence="2 5" id="KW-0812">Transmembrane</keyword>
<comment type="subcellular location">
    <subcellularLocation>
        <location evidence="1">Membrane</location>
        <topology evidence="1">Multi-pass membrane protein</topology>
    </subcellularLocation>
</comment>
<accession>A0A8S1NUV5</accession>
<dbReference type="InterPro" id="IPR007632">
    <property type="entry name" value="Anoctamin"/>
</dbReference>
<dbReference type="GO" id="GO:0016020">
    <property type="term" value="C:membrane"/>
    <property type="evidence" value="ECO:0007669"/>
    <property type="project" value="UniProtKB-SubCell"/>
</dbReference>
<feature type="transmembrane region" description="Helical" evidence="5">
    <location>
        <begin position="118"/>
        <end position="142"/>
    </location>
</feature>
<comment type="caution">
    <text evidence="7">The sequence shown here is derived from an EMBL/GenBank/DDBJ whole genome shotgun (WGS) entry which is preliminary data.</text>
</comment>
<feature type="domain" description="Anoctamin transmembrane" evidence="6">
    <location>
        <begin position="87"/>
        <end position="207"/>
    </location>
</feature>
<name>A0A8S1NUV5_PARPR</name>
<dbReference type="GO" id="GO:0005254">
    <property type="term" value="F:chloride channel activity"/>
    <property type="evidence" value="ECO:0007669"/>
    <property type="project" value="TreeGrafter"/>
</dbReference>
<dbReference type="Pfam" id="PF04547">
    <property type="entry name" value="Anoctamin"/>
    <property type="match status" value="1"/>
</dbReference>
<evidence type="ECO:0000256" key="4">
    <source>
        <dbReference type="ARBA" id="ARBA00023136"/>
    </source>
</evidence>
<keyword evidence="3 5" id="KW-1133">Transmembrane helix</keyword>
<dbReference type="PANTHER" id="PTHR12308:SF73">
    <property type="entry name" value="ANOCTAMIN"/>
    <property type="match status" value="1"/>
</dbReference>
<proteinExistence type="predicted"/>
<evidence type="ECO:0000259" key="6">
    <source>
        <dbReference type="Pfam" id="PF04547"/>
    </source>
</evidence>